<organism evidence="6 7">
    <name type="scientific">Pseudonocardia cypriaca</name>
    <dbReference type="NCBI Taxonomy" id="882449"/>
    <lineage>
        <taxon>Bacteria</taxon>
        <taxon>Bacillati</taxon>
        <taxon>Actinomycetota</taxon>
        <taxon>Actinomycetes</taxon>
        <taxon>Pseudonocardiales</taxon>
        <taxon>Pseudonocardiaceae</taxon>
        <taxon>Pseudonocardia</taxon>
    </lineage>
</organism>
<dbReference type="EMBL" id="VFPH01000001">
    <property type="protein sequence ID" value="TQM43911.1"/>
    <property type="molecule type" value="Genomic_DNA"/>
</dbReference>
<feature type="transmembrane region" description="Helical" evidence="3">
    <location>
        <begin position="589"/>
        <end position="611"/>
    </location>
</feature>
<dbReference type="AlphaFoldDB" id="A0A543GCW3"/>
<feature type="domain" description="Peptidase C14 caspase" evidence="4">
    <location>
        <begin position="8"/>
        <end position="237"/>
    </location>
</feature>
<accession>A0A543GCW3</accession>
<feature type="region of interest" description="Disordered" evidence="2">
    <location>
        <begin position="468"/>
        <end position="579"/>
    </location>
</feature>
<dbReference type="Gene3D" id="3.40.50.1460">
    <property type="match status" value="1"/>
</dbReference>
<dbReference type="Gene3D" id="1.10.10.2480">
    <property type="match status" value="1"/>
</dbReference>
<feature type="transmembrane region" description="Helical" evidence="3">
    <location>
        <begin position="670"/>
        <end position="690"/>
    </location>
</feature>
<dbReference type="OrthoDB" id="3197455at2"/>
<evidence type="ECO:0000259" key="5">
    <source>
        <dbReference type="Pfam" id="PF04760"/>
    </source>
</evidence>
<feature type="region of interest" description="Disordered" evidence="2">
    <location>
        <begin position="290"/>
        <end position="366"/>
    </location>
</feature>
<evidence type="ECO:0000256" key="1">
    <source>
        <dbReference type="SAM" id="Coils"/>
    </source>
</evidence>
<dbReference type="GO" id="GO:0006508">
    <property type="term" value="P:proteolysis"/>
    <property type="evidence" value="ECO:0007669"/>
    <property type="project" value="InterPro"/>
</dbReference>
<keyword evidence="1" id="KW-0175">Coiled coil</keyword>
<dbReference type="InterPro" id="IPR006847">
    <property type="entry name" value="IF2_N"/>
</dbReference>
<comment type="caution">
    <text evidence="6">The sequence shown here is derived from an EMBL/GenBank/DDBJ whole genome shotgun (WGS) entry which is preliminary data.</text>
</comment>
<proteinExistence type="predicted"/>
<keyword evidence="3" id="KW-0472">Membrane</keyword>
<dbReference type="PROSITE" id="PS00018">
    <property type="entry name" value="EF_HAND_1"/>
    <property type="match status" value="1"/>
</dbReference>
<evidence type="ECO:0000313" key="6">
    <source>
        <dbReference type="EMBL" id="TQM43911.1"/>
    </source>
</evidence>
<feature type="region of interest" description="Disordered" evidence="2">
    <location>
        <begin position="249"/>
        <end position="278"/>
    </location>
</feature>
<dbReference type="GO" id="GO:0004197">
    <property type="term" value="F:cysteine-type endopeptidase activity"/>
    <property type="evidence" value="ECO:0007669"/>
    <property type="project" value="InterPro"/>
</dbReference>
<feature type="coiled-coil region" evidence="1">
    <location>
        <begin position="369"/>
        <end position="401"/>
    </location>
</feature>
<feature type="compositionally biased region" description="Basic and acidic residues" evidence="2">
    <location>
        <begin position="525"/>
        <end position="550"/>
    </location>
</feature>
<evidence type="ECO:0000259" key="4">
    <source>
        <dbReference type="Pfam" id="PF00656"/>
    </source>
</evidence>
<evidence type="ECO:0000313" key="7">
    <source>
        <dbReference type="Proteomes" id="UP000319818"/>
    </source>
</evidence>
<evidence type="ECO:0000256" key="2">
    <source>
        <dbReference type="SAM" id="MobiDB-lite"/>
    </source>
</evidence>
<feature type="compositionally biased region" description="Basic and acidic residues" evidence="2">
    <location>
        <begin position="298"/>
        <end position="341"/>
    </location>
</feature>
<dbReference type="Pfam" id="PF00656">
    <property type="entry name" value="Peptidase_C14"/>
    <property type="match status" value="1"/>
</dbReference>
<dbReference type="Proteomes" id="UP000319818">
    <property type="component" value="Unassembled WGS sequence"/>
</dbReference>
<protein>
    <submittedName>
        <fullName evidence="6">Caspase domain-containing protein</fullName>
    </submittedName>
</protein>
<keyword evidence="3" id="KW-0812">Transmembrane</keyword>
<dbReference type="InterPro" id="IPR018247">
    <property type="entry name" value="EF_Hand_1_Ca_BS"/>
</dbReference>
<keyword evidence="3" id="KW-1133">Transmembrane helix</keyword>
<evidence type="ECO:0000256" key="3">
    <source>
        <dbReference type="SAM" id="Phobius"/>
    </source>
</evidence>
<gene>
    <name evidence="6" type="ORF">FB388_1267</name>
</gene>
<feature type="domain" description="Translation initiation factor IF-2 N-terminal" evidence="5">
    <location>
        <begin position="420"/>
        <end position="468"/>
    </location>
</feature>
<reference evidence="6 7" key="1">
    <citation type="submission" date="2019-06" db="EMBL/GenBank/DDBJ databases">
        <title>Sequencing the genomes of 1000 actinobacteria strains.</title>
        <authorList>
            <person name="Klenk H.-P."/>
        </authorList>
    </citation>
    <scope>NUCLEOTIDE SEQUENCE [LARGE SCALE GENOMIC DNA]</scope>
    <source>
        <strain evidence="6 7">DSM 45511</strain>
    </source>
</reference>
<dbReference type="InterPro" id="IPR011600">
    <property type="entry name" value="Pept_C14_caspase"/>
</dbReference>
<dbReference type="Pfam" id="PF04760">
    <property type="entry name" value="IF2_N"/>
    <property type="match status" value="1"/>
</dbReference>
<dbReference type="RefSeq" id="WP_142098129.1">
    <property type="nucleotide sequence ID" value="NZ_VFPH01000001.1"/>
</dbReference>
<name>A0A543GCW3_9PSEU</name>
<sequence length="692" mass="75504">MVPREPIRQALLIATDEYGKDFPNLQSPVSDASRLAEILTDPDIANFKVETLKNRPSYEQLVAVEHFFRDRRSDDVLLLHISCHGIKSQDGRLHFVASNTVEHLLASTALSQQYLQERVEACRAGCIFIFLDCCYSGAYLKGAKGDSNIYALEGLIGKGAAVIASTDSFAQSWEGDGAFIGLNKASSHFTQALIYGISTGDADRDDDGWVSIAELFEYIEYCVKEATGARQRPQSYVRTDFGGRLLFSKVPRDARGSSRPPSGRNDSDAKPASPVATGATSAWDMALNSSQAISARSPQDRERVRREEEAAWEEREAKRRDEEATWEARESEQSQQEDPRTTQDAACDVTPSDQRDLDASTATEQEVRTAQLRARAAQFEAQAEQLRAAGDERRAEQAQQQAAQWRLWLVTAEGQSPVGRIRVYELAKELSVSSKLILSKLQDLGVYVKSPSSTVDAPVAQRVRELLGGVPPRSRAGVLAEPPRQAPQRDGGGRRSGGPAPPPVHPSGNTGSPGTEGSRRPGLSQRHEVDRRASRPDQHDSRFDAPRGRPPDWPSGPPVSLVAERSVPPVEGHGSKPTITPLSTSVETLLLLLIVIVEFVVPGAFVALLSFDPDVRAAATMGDAVRETLRVIIPEKLLLISPSILVPLAARRLRRRVTRSRMIREGLHAAPLLGAVGMLLGVLLVVKLVAVS</sequence>
<keyword evidence="7" id="KW-1185">Reference proteome</keyword>